<dbReference type="OrthoDB" id="6458410at2759"/>
<protein>
    <recommendedName>
        <fullName evidence="4">Tc1-like transposase DDE domain-containing protein</fullName>
    </recommendedName>
</protein>
<keyword evidence="3" id="KW-1185">Reference proteome</keyword>
<evidence type="ECO:0000313" key="2">
    <source>
        <dbReference type="EMBL" id="GBO26735.1"/>
    </source>
</evidence>
<accession>A0A4Y2VRB0</accession>
<dbReference type="Gene3D" id="3.30.420.10">
    <property type="entry name" value="Ribonuclease H-like superfamily/Ribonuclease H"/>
    <property type="match status" value="1"/>
</dbReference>
<evidence type="ECO:0000313" key="3">
    <source>
        <dbReference type="Proteomes" id="UP000499080"/>
    </source>
</evidence>
<reference evidence="1 3" key="1">
    <citation type="journal article" date="2019" name="Sci. Rep.">
        <title>Orb-weaving spider Araneus ventricosus genome elucidates the spidroin gene catalogue.</title>
        <authorList>
            <person name="Kono N."/>
            <person name="Nakamura H."/>
            <person name="Ohtoshi R."/>
            <person name="Moran D.A.P."/>
            <person name="Shinohara A."/>
            <person name="Yoshida Y."/>
            <person name="Fujiwara M."/>
            <person name="Mori M."/>
            <person name="Tomita M."/>
            <person name="Arakawa K."/>
        </authorList>
    </citation>
    <scope>NUCLEOTIDE SEQUENCE [LARGE SCALE GENOMIC DNA]</scope>
</reference>
<dbReference type="InterPro" id="IPR036397">
    <property type="entry name" value="RNaseH_sf"/>
</dbReference>
<dbReference type="EMBL" id="BGPR01049735">
    <property type="protein sequence ID" value="GBO26735.1"/>
    <property type="molecule type" value="Genomic_DNA"/>
</dbReference>
<dbReference type="PANTHER" id="PTHR47326:SF1">
    <property type="entry name" value="HTH PSQ-TYPE DOMAIN-CONTAINING PROTEIN"/>
    <property type="match status" value="1"/>
</dbReference>
<dbReference type="GO" id="GO:0003676">
    <property type="term" value="F:nucleic acid binding"/>
    <property type="evidence" value="ECO:0007669"/>
    <property type="project" value="InterPro"/>
</dbReference>
<evidence type="ECO:0008006" key="4">
    <source>
        <dbReference type="Google" id="ProtNLM"/>
    </source>
</evidence>
<gene>
    <name evidence="2" type="ORF">AVEN_220000_1</name>
    <name evidence="1" type="ORF">AVEN_6680_1</name>
</gene>
<dbReference type="AlphaFoldDB" id="A0A4Y2VRB0"/>
<dbReference type="Proteomes" id="UP000499080">
    <property type="component" value="Unassembled WGS sequence"/>
</dbReference>
<comment type="caution">
    <text evidence="1">The sequence shown here is derived from an EMBL/GenBank/DDBJ whole genome shotgun (WGS) entry which is preliminary data.</text>
</comment>
<name>A0A4Y2VRB0_ARAVE</name>
<sequence length="160" mass="18153">MVWAAISSKGIIGPFFREQTINAAKYLGILDEFVAIHYALDDHWNASWFMQDGARPHRTPAGFDFLSEHFNDRVIALDYDKHTGSGMAWPPYSPDMSHVTFFLWGVPERPGYHQAQQTIAELKQHTSTACETIPSDVFVRVFGQFCLTLRHVVGANGDYF</sequence>
<organism evidence="1 3">
    <name type="scientific">Araneus ventricosus</name>
    <name type="common">Orbweaver spider</name>
    <name type="synonym">Epeira ventricosa</name>
    <dbReference type="NCBI Taxonomy" id="182803"/>
    <lineage>
        <taxon>Eukaryota</taxon>
        <taxon>Metazoa</taxon>
        <taxon>Ecdysozoa</taxon>
        <taxon>Arthropoda</taxon>
        <taxon>Chelicerata</taxon>
        <taxon>Arachnida</taxon>
        <taxon>Araneae</taxon>
        <taxon>Araneomorphae</taxon>
        <taxon>Entelegynae</taxon>
        <taxon>Araneoidea</taxon>
        <taxon>Araneidae</taxon>
        <taxon>Araneus</taxon>
    </lineage>
</organism>
<dbReference type="EMBL" id="BGPR01049671">
    <property type="protein sequence ID" value="GBO26684.1"/>
    <property type="molecule type" value="Genomic_DNA"/>
</dbReference>
<evidence type="ECO:0000313" key="1">
    <source>
        <dbReference type="EMBL" id="GBO26684.1"/>
    </source>
</evidence>
<dbReference type="PANTHER" id="PTHR47326">
    <property type="entry name" value="TRANSPOSABLE ELEMENT TC3 TRANSPOSASE-LIKE PROTEIN"/>
    <property type="match status" value="1"/>
</dbReference>
<proteinExistence type="predicted"/>